<evidence type="ECO:0000313" key="2">
    <source>
        <dbReference type="Proteomes" id="UP000522262"/>
    </source>
</evidence>
<evidence type="ECO:0008006" key="3">
    <source>
        <dbReference type="Google" id="ProtNLM"/>
    </source>
</evidence>
<name>A0A8H5MQB2_9HYPO</name>
<gene>
    <name evidence="1" type="ORF">FMEXI_9873</name>
</gene>
<sequence length="331" mass="37795">MDGNATGKMHLTQTNYEDVESNCQNVPPTQFNTCFHTVEEIPAHESTNHLSRPSEAPYSFERWLPLILKTRNLDAKAAQVVKLTRGEARLLVAASRTSIITGEHNRAYQEDIQEEIIPHLSSLDFPTEGLFMRLDRCSPKDGRQAVPGRLSLHSPTDIILRLITSQRARNEISKSLEGGSPTVDLTFLPFDKSMGSEREYRVYCAPETGAISAVSQYCWHKPWFFDCEEHENQTRVVDQIWEGIQTIHKSILHDLDPDDEQDQTLLKQGLSFDVFYDETDETVQLVELNVFGARSGCGSCLFHWINDWGQLYGHCERVEFRVTRGNKKTHK</sequence>
<accession>A0A8H5MQB2</accession>
<dbReference type="AlphaFoldDB" id="A0A8H5MQB2"/>
<reference evidence="1 2" key="1">
    <citation type="submission" date="2020-05" db="EMBL/GenBank/DDBJ databases">
        <title>Identification and distribution of gene clusters putatively required for synthesis of sphingolipid metabolism inhibitors in phylogenetically diverse species of the filamentous fungus Fusarium.</title>
        <authorList>
            <person name="Kim H.-S."/>
            <person name="Busman M."/>
            <person name="Brown D.W."/>
            <person name="Divon H."/>
            <person name="Uhlig S."/>
            <person name="Proctor R.H."/>
        </authorList>
    </citation>
    <scope>NUCLEOTIDE SEQUENCE [LARGE SCALE GENOMIC DNA]</scope>
    <source>
        <strain evidence="1 2">NRRL 53147</strain>
    </source>
</reference>
<comment type="caution">
    <text evidence="1">The sequence shown here is derived from an EMBL/GenBank/DDBJ whole genome shotgun (WGS) entry which is preliminary data.</text>
</comment>
<protein>
    <recommendedName>
        <fullName evidence="3">Cell division cycle protein 123</fullName>
    </recommendedName>
</protein>
<dbReference type="Proteomes" id="UP000522262">
    <property type="component" value="Unassembled WGS sequence"/>
</dbReference>
<evidence type="ECO:0000313" key="1">
    <source>
        <dbReference type="EMBL" id="KAF5537489.1"/>
    </source>
</evidence>
<dbReference type="EMBL" id="JAAOAM010000233">
    <property type="protein sequence ID" value="KAF5537489.1"/>
    <property type="molecule type" value="Genomic_DNA"/>
</dbReference>
<keyword evidence="2" id="KW-1185">Reference proteome</keyword>
<proteinExistence type="predicted"/>
<organism evidence="1 2">
    <name type="scientific">Fusarium mexicanum</name>
    <dbReference type="NCBI Taxonomy" id="751941"/>
    <lineage>
        <taxon>Eukaryota</taxon>
        <taxon>Fungi</taxon>
        <taxon>Dikarya</taxon>
        <taxon>Ascomycota</taxon>
        <taxon>Pezizomycotina</taxon>
        <taxon>Sordariomycetes</taxon>
        <taxon>Hypocreomycetidae</taxon>
        <taxon>Hypocreales</taxon>
        <taxon>Nectriaceae</taxon>
        <taxon>Fusarium</taxon>
        <taxon>Fusarium fujikuroi species complex</taxon>
    </lineage>
</organism>